<feature type="transmembrane region" description="Helical" evidence="4">
    <location>
        <begin position="76"/>
        <end position="99"/>
    </location>
</feature>
<dbReference type="InterPro" id="IPR011701">
    <property type="entry name" value="MFS"/>
</dbReference>
<name>A0A239L083_9BURK</name>
<reference evidence="5 6" key="1">
    <citation type="submission" date="2017-06" db="EMBL/GenBank/DDBJ databases">
        <authorList>
            <person name="Kim H.J."/>
            <person name="Triplett B.A."/>
        </authorList>
    </citation>
    <scope>NUCLEOTIDE SEQUENCE [LARGE SCALE GENOMIC DNA]</scope>
    <source>
        <strain evidence="5 6">U15</strain>
    </source>
</reference>
<keyword evidence="3 4" id="KW-0472">Membrane</keyword>
<proteinExistence type="predicted"/>
<feature type="transmembrane region" description="Helical" evidence="4">
    <location>
        <begin position="139"/>
        <end position="162"/>
    </location>
</feature>
<dbReference type="OrthoDB" id="199378at2"/>
<evidence type="ECO:0000256" key="2">
    <source>
        <dbReference type="ARBA" id="ARBA00022989"/>
    </source>
</evidence>
<sequence>MLSIAGQGVERKRVALAFAAYFLLLSSYYVLRPVRDDMAVQFGASRLQWLFSGTFLFTLGMVPLIGLAVRRLPRVWLLPTVYGFLIANLAGFALVFLLVPGRPAAAAFFIWLSVFNLLVVSLFWSGCSDAFSTEESHRSYGHIAAGGTAGALAGPALTALLARHVHTSQLLLVSIILLLAATLCMAALRSASASRAAPGAPAPARIGGSVLAGIPLALRRPQLRRMMLLIVSYTTVSTLLYIELVDLAGKRYADSGERKAFFATLDLVVNGLALALQLLGTRRLVQHAGLRVALSLAPLVIGAGLLALGAWRSAIAVAALQVLHRAGEFAIAKPGREMVYTTVDAESRYKAKNFIDTAVYRASDAASGWLIAAVRTGGADPMLAVGLPVAAVWLWVAYSLGRNHDSLTHEQA</sequence>
<gene>
    <name evidence="5" type="ORF">SAMN06265795_11810</name>
</gene>
<organism evidence="5 6">
    <name type="scientific">Noviherbaspirillum humi</name>
    <dbReference type="NCBI Taxonomy" id="1688639"/>
    <lineage>
        <taxon>Bacteria</taxon>
        <taxon>Pseudomonadati</taxon>
        <taxon>Pseudomonadota</taxon>
        <taxon>Betaproteobacteria</taxon>
        <taxon>Burkholderiales</taxon>
        <taxon>Oxalobacteraceae</taxon>
        <taxon>Noviherbaspirillum</taxon>
    </lineage>
</organism>
<evidence type="ECO:0000256" key="1">
    <source>
        <dbReference type="ARBA" id="ARBA00022692"/>
    </source>
</evidence>
<dbReference type="Gene3D" id="1.20.1250.20">
    <property type="entry name" value="MFS general substrate transporter like domains"/>
    <property type="match status" value="1"/>
</dbReference>
<evidence type="ECO:0000256" key="3">
    <source>
        <dbReference type="ARBA" id="ARBA00023136"/>
    </source>
</evidence>
<feature type="transmembrane region" description="Helical" evidence="4">
    <location>
        <begin position="382"/>
        <end position="401"/>
    </location>
</feature>
<protein>
    <submittedName>
        <fullName evidence="5">ATP:ADP antiporter, AAA family</fullName>
    </submittedName>
</protein>
<dbReference type="PANTHER" id="PTHR43596:SF1">
    <property type="entry name" value="ADP,ATP CARRIER PROTEIN"/>
    <property type="match status" value="1"/>
</dbReference>
<feature type="transmembrane region" description="Helical" evidence="4">
    <location>
        <begin position="12"/>
        <end position="29"/>
    </location>
</feature>
<evidence type="ECO:0000313" key="6">
    <source>
        <dbReference type="Proteomes" id="UP000198284"/>
    </source>
</evidence>
<dbReference type="SUPFAM" id="SSF103473">
    <property type="entry name" value="MFS general substrate transporter"/>
    <property type="match status" value="1"/>
</dbReference>
<keyword evidence="6" id="KW-1185">Reference proteome</keyword>
<feature type="transmembrane region" description="Helical" evidence="4">
    <location>
        <begin position="260"/>
        <end position="280"/>
    </location>
</feature>
<keyword evidence="2 4" id="KW-1133">Transmembrane helix</keyword>
<keyword evidence="1 4" id="KW-0812">Transmembrane</keyword>
<dbReference type="InterPro" id="IPR036259">
    <property type="entry name" value="MFS_trans_sf"/>
</dbReference>
<dbReference type="RefSeq" id="WP_089401129.1">
    <property type="nucleotide sequence ID" value="NZ_FZOT01000018.1"/>
</dbReference>
<evidence type="ECO:0000313" key="5">
    <source>
        <dbReference type="EMBL" id="SNT22964.1"/>
    </source>
</evidence>
<dbReference type="GO" id="GO:0022857">
    <property type="term" value="F:transmembrane transporter activity"/>
    <property type="evidence" value="ECO:0007669"/>
    <property type="project" value="InterPro"/>
</dbReference>
<accession>A0A239L083</accession>
<dbReference type="EMBL" id="FZOT01000018">
    <property type="protein sequence ID" value="SNT22964.1"/>
    <property type="molecule type" value="Genomic_DNA"/>
</dbReference>
<feature type="transmembrane region" description="Helical" evidence="4">
    <location>
        <begin position="226"/>
        <end position="248"/>
    </location>
</feature>
<feature type="transmembrane region" description="Helical" evidence="4">
    <location>
        <begin position="105"/>
        <end position="127"/>
    </location>
</feature>
<dbReference type="Pfam" id="PF07690">
    <property type="entry name" value="MFS_1"/>
    <property type="match status" value="1"/>
</dbReference>
<dbReference type="Proteomes" id="UP000198284">
    <property type="component" value="Unassembled WGS sequence"/>
</dbReference>
<feature type="transmembrane region" description="Helical" evidence="4">
    <location>
        <begin position="49"/>
        <end position="69"/>
    </location>
</feature>
<dbReference type="PANTHER" id="PTHR43596">
    <property type="entry name" value="ADP,ATP CARRIER PROTEIN"/>
    <property type="match status" value="1"/>
</dbReference>
<feature type="transmembrane region" description="Helical" evidence="4">
    <location>
        <begin position="168"/>
        <end position="188"/>
    </location>
</feature>
<dbReference type="AlphaFoldDB" id="A0A239L083"/>
<feature type="transmembrane region" description="Helical" evidence="4">
    <location>
        <begin position="292"/>
        <end position="311"/>
    </location>
</feature>
<evidence type="ECO:0000256" key="4">
    <source>
        <dbReference type="SAM" id="Phobius"/>
    </source>
</evidence>